<dbReference type="AlphaFoldDB" id="A0AAW2XIL1"/>
<accession>A0AAW2XIL1</accession>
<gene>
    <name evidence="2" type="ORF">Slati_1152100</name>
</gene>
<reference evidence="2" key="1">
    <citation type="submission" date="2020-06" db="EMBL/GenBank/DDBJ databases">
        <authorList>
            <person name="Li T."/>
            <person name="Hu X."/>
            <person name="Zhang T."/>
            <person name="Song X."/>
            <person name="Zhang H."/>
            <person name="Dai N."/>
            <person name="Sheng W."/>
            <person name="Hou X."/>
            <person name="Wei L."/>
        </authorList>
    </citation>
    <scope>NUCLEOTIDE SEQUENCE</scope>
    <source>
        <strain evidence="2">KEN1</strain>
        <tissue evidence="2">Leaf</tissue>
    </source>
</reference>
<dbReference type="InterPro" id="IPR005162">
    <property type="entry name" value="Retrotrans_gag_dom"/>
</dbReference>
<sequence length="144" mass="17099">MHKTWEVLKNELKDQFLPYNTSWVLREFLWNLRYTGTISKFVKEFSLLMLDMRDMFEEGKQFNLMVELQPWAQTELRKQGVKDLLMAVAAVNHLVDFRVVNNPNQGKDDEGKCKAKFSKKFRKKEKSKIIVIETSEPRVVDKSR</sequence>
<feature type="domain" description="Retrotransposon gag" evidence="1">
    <location>
        <begin position="3"/>
        <end position="61"/>
    </location>
</feature>
<dbReference type="Pfam" id="PF03732">
    <property type="entry name" value="Retrotrans_gag"/>
    <property type="match status" value="1"/>
</dbReference>
<comment type="caution">
    <text evidence="2">The sequence shown here is derived from an EMBL/GenBank/DDBJ whole genome shotgun (WGS) entry which is preliminary data.</text>
</comment>
<protein>
    <recommendedName>
        <fullName evidence="1">Retrotransposon gag domain-containing protein</fullName>
    </recommendedName>
</protein>
<evidence type="ECO:0000313" key="2">
    <source>
        <dbReference type="EMBL" id="KAL0451740.1"/>
    </source>
</evidence>
<organism evidence="2">
    <name type="scientific">Sesamum latifolium</name>
    <dbReference type="NCBI Taxonomy" id="2727402"/>
    <lineage>
        <taxon>Eukaryota</taxon>
        <taxon>Viridiplantae</taxon>
        <taxon>Streptophyta</taxon>
        <taxon>Embryophyta</taxon>
        <taxon>Tracheophyta</taxon>
        <taxon>Spermatophyta</taxon>
        <taxon>Magnoliopsida</taxon>
        <taxon>eudicotyledons</taxon>
        <taxon>Gunneridae</taxon>
        <taxon>Pentapetalae</taxon>
        <taxon>asterids</taxon>
        <taxon>lamiids</taxon>
        <taxon>Lamiales</taxon>
        <taxon>Pedaliaceae</taxon>
        <taxon>Sesamum</taxon>
    </lineage>
</organism>
<evidence type="ECO:0000259" key="1">
    <source>
        <dbReference type="Pfam" id="PF03732"/>
    </source>
</evidence>
<reference evidence="2" key="2">
    <citation type="journal article" date="2024" name="Plant">
        <title>Genomic evolution and insights into agronomic trait innovations of Sesamum species.</title>
        <authorList>
            <person name="Miao H."/>
            <person name="Wang L."/>
            <person name="Qu L."/>
            <person name="Liu H."/>
            <person name="Sun Y."/>
            <person name="Le M."/>
            <person name="Wang Q."/>
            <person name="Wei S."/>
            <person name="Zheng Y."/>
            <person name="Lin W."/>
            <person name="Duan Y."/>
            <person name="Cao H."/>
            <person name="Xiong S."/>
            <person name="Wang X."/>
            <person name="Wei L."/>
            <person name="Li C."/>
            <person name="Ma Q."/>
            <person name="Ju M."/>
            <person name="Zhao R."/>
            <person name="Li G."/>
            <person name="Mu C."/>
            <person name="Tian Q."/>
            <person name="Mei H."/>
            <person name="Zhang T."/>
            <person name="Gao T."/>
            <person name="Zhang H."/>
        </authorList>
    </citation>
    <scope>NUCLEOTIDE SEQUENCE</scope>
    <source>
        <strain evidence="2">KEN1</strain>
    </source>
</reference>
<proteinExistence type="predicted"/>
<name>A0AAW2XIL1_9LAMI</name>
<dbReference type="EMBL" id="JACGWN010000004">
    <property type="protein sequence ID" value="KAL0451740.1"/>
    <property type="molecule type" value="Genomic_DNA"/>
</dbReference>